<organism evidence="10 11">
    <name type="scientific">Globodera rostochiensis</name>
    <name type="common">Golden nematode worm</name>
    <name type="synonym">Heterodera rostochiensis</name>
    <dbReference type="NCBI Taxonomy" id="31243"/>
    <lineage>
        <taxon>Eukaryota</taxon>
        <taxon>Metazoa</taxon>
        <taxon>Ecdysozoa</taxon>
        <taxon>Nematoda</taxon>
        <taxon>Chromadorea</taxon>
        <taxon>Rhabditida</taxon>
        <taxon>Tylenchina</taxon>
        <taxon>Tylenchomorpha</taxon>
        <taxon>Tylenchoidea</taxon>
        <taxon>Heteroderidae</taxon>
        <taxon>Heteroderinae</taxon>
        <taxon>Globodera</taxon>
    </lineage>
</organism>
<evidence type="ECO:0000256" key="5">
    <source>
        <dbReference type="ARBA" id="ARBA00022705"/>
    </source>
</evidence>
<dbReference type="Gene3D" id="3.90.1600.10">
    <property type="entry name" value="Palm domain of DNA polymerase"/>
    <property type="match status" value="2"/>
</dbReference>
<keyword evidence="7" id="KW-0238">DNA-binding</keyword>
<keyword evidence="3" id="KW-0808">Transferase</keyword>
<dbReference type="EC" id="2.7.7.7" evidence="2"/>
<keyword evidence="4" id="KW-0548">Nucleotidyltransferase</keyword>
<dbReference type="Pfam" id="PF03175">
    <property type="entry name" value="DNA_pol_B_2"/>
    <property type="match status" value="2"/>
</dbReference>
<proteinExistence type="inferred from homology"/>
<feature type="domain" description="DNA-directed DNA polymerase family B mitochondria/virus" evidence="9">
    <location>
        <begin position="479"/>
        <end position="658"/>
    </location>
</feature>
<evidence type="ECO:0000313" key="11">
    <source>
        <dbReference type="WBParaSite" id="Gr19_v10_g9059.t1"/>
    </source>
</evidence>
<dbReference type="Proteomes" id="UP000887572">
    <property type="component" value="Unplaced"/>
</dbReference>
<keyword evidence="5" id="KW-0235">DNA replication</keyword>
<dbReference type="GO" id="GO:0042575">
    <property type="term" value="C:DNA polymerase complex"/>
    <property type="evidence" value="ECO:0007669"/>
    <property type="project" value="UniProtKB-ARBA"/>
</dbReference>
<dbReference type="PANTHER" id="PTHR33568:SF3">
    <property type="entry name" value="DNA-DIRECTED DNA POLYMERASE"/>
    <property type="match status" value="1"/>
</dbReference>
<dbReference type="GO" id="GO:0003677">
    <property type="term" value="F:DNA binding"/>
    <property type="evidence" value="ECO:0007669"/>
    <property type="project" value="UniProtKB-KW"/>
</dbReference>
<comment type="catalytic activity">
    <reaction evidence="8">
        <text>DNA(n) + a 2'-deoxyribonucleoside 5'-triphosphate = DNA(n+1) + diphosphate</text>
        <dbReference type="Rhea" id="RHEA:22508"/>
        <dbReference type="Rhea" id="RHEA-COMP:17339"/>
        <dbReference type="Rhea" id="RHEA-COMP:17340"/>
        <dbReference type="ChEBI" id="CHEBI:33019"/>
        <dbReference type="ChEBI" id="CHEBI:61560"/>
        <dbReference type="ChEBI" id="CHEBI:173112"/>
        <dbReference type="EC" id="2.7.7.7"/>
    </reaction>
</comment>
<comment type="similarity">
    <text evidence="1">Belongs to the DNA polymerase type-B family.</text>
</comment>
<dbReference type="InterPro" id="IPR012337">
    <property type="entry name" value="RNaseH-like_sf"/>
</dbReference>
<evidence type="ECO:0000256" key="3">
    <source>
        <dbReference type="ARBA" id="ARBA00022679"/>
    </source>
</evidence>
<dbReference type="GO" id="GO:0000166">
    <property type="term" value="F:nucleotide binding"/>
    <property type="evidence" value="ECO:0007669"/>
    <property type="project" value="InterPro"/>
</dbReference>
<dbReference type="GO" id="GO:0006260">
    <property type="term" value="P:DNA replication"/>
    <property type="evidence" value="ECO:0007669"/>
    <property type="project" value="UniProtKB-KW"/>
</dbReference>
<dbReference type="WBParaSite" id="Gr19_v10_g9059.t1">
    <property type="protein sequence ID" value="Gr19_v10_g9059.t1"/>
    <property type="gene ID" value="Gr19_v10_g9059"/>
</dbReference>
<dbReference type="InterPro" id="IPR004868">
    <property type="entry name" value="DNA-dir_DNA_pol_B_mt/vir"/>
</dbReference>
<dbReference type="PANTHER" id="PTHR33568">
    <property type="entry name" value="DNA POLYMERASE"/>
    <property type="match status" value="1"/>
</dbReference>
<keyword evidence="10" id="KW-1185">Reference proteome</keyword>
<dbReference type="InterPro" id="IPR023211">
    <property type="entry name" value="DNA_pol_palm_dom_sf"/>
</dbReference>
<protein>
    <recommendedName>
        <fullName evidence="2">DNA-directed DNA polymerase</fullName>
        <ecNumber evidence="2">2.7.7.7</ecNumber>
    </recommendedName>
</protein>
<name>A0A914IE48_GLORO</name>
<sequence>MVRFNPLVEIKELGRLPTPKGKFSLFYALELARNYQLVDTEITRKKYRYLMQSDKKQREMIMDLIGNLGIDGNAKSYGLGHLGVVQAFWDKEFPDMYRIVAFDLVVGLKLIFKGEAVKKYEVCVVLDKGHWDGMKSVTQFFKVRNFCVSCEMTYDRPERHRLDCKERCKKCCRMGFGFPCKQEVDGEHLPNLVSAAVTCSVCSGEEKECEICGEDMLMADLKIYEIKAGKVCFRDFWMLSQNPLSELPKTLELEMPAKLYFPHKYNRNENFGKRLPHLPPFEDYLPGGKKEKDYEKFEKWYNENYETEFELGEQLRIYCENDVEILMAAVLKFRKLFLDITKDMDVIKDSVTIAGIVMKVFRAKFLKERHIPIVPEGGYEKADKQSKIAVRYFEWLAHREGVKVRHALNGGELKFGGYKVDCVVGAQKRIIEFQGCAWHGCGKCYLPWTECDVKKELKRNREMKKFFEGVPDKGPINPRDAFSGGRTMPFCLFAAASDKVEISMFDIISLYPFVNYDSPYPVGIPKIIQSQNYIVNWTEPVDVPYDGLLKVKVVPPKDLMYPLLPLLLDDMLLFINCGVCAKKAKKEFVRAGDVEKCEHSDEERALLGTFTSIELRKALELGYKVIRFYRAYHFEEFDTQLFKGYVRMFLKIKVEASGWASDVKTEEEKQAFIDMYRGKYDIYLEPENMKKNPGLRLIAKLGTTSAARIKLYEYMEQVYRAEGCKLLYCDTDSLIFTHPKGPKQYALKLRRKSDGKIWDQTKIRGVTMDMANKLVYGDLKKMVLDYVAGRKKRFYYPQKIGPTRDNRVLAKDVTKDYEPIQKKGILDKEYNVLPFDDAKKKETAPGWVMDKISIDLYCKALSDPIILPGRPLHNLTPEDVLHEFPKLQQSYRELNLLCEQMSIIVATYSYPTGKGRRPSTSRG</sequence>
<dbReference type="GO" id="GO:0003887">
    <property type="term" value="F:DNA-directed DNA polymerase activity"/>
    <property type="evidence" value="ECO:0007669"/>
    <property type="project" value="UniProtKB-KW"/>
</dbReference>
<evidence type="ECO:0000256" key="8">
    <source>
        <dbReference type="ARBA" id="ARBA00049244"/>
    </source>
</evidence>
<dbReference type="SUPFAM" id="SSF56672">
    <property type="entry name" value="DNA/RNA polymerases"/>
    <property type="match status" value="1"/>
</dbReference>
<accession>A0A914IE48</accession>
<dbReference type="AlphaFoldDB" id="A0A914IE48"/>
<evidence type="ECO:0000256" key="4">
    <source>
        <dbReference type="ARBA" id="ARBA00022695"/>
    </source>
</evidence>
<evidence type="ECO:0000256" key="2">
    <source>
        <dbReference type="ARBA" id="ARBA00012417"/>
    </source>
</evidence>
<evidence type="ECO:0000313" key="10">
    <source>
        <dbReference type="Proteomes" id="UP000887572"/>
    </source>
</evidence>
<reference evidence="11" key="1">
    <citation type="submission" date="2022-11" db="UniProtKB">
        <authorList>
            <consortium name="WormBaseParasite"/>
        </authorList>
    </citation>
    <scope>IDENTIFICATION</scope>
</reference>
<dbReference type="SUPFAM" id="SSF53098">
    <property type="entry name" value="Ribonuclease H-like"/>
    <property type="match status" value="1"/>
</dbReference>
<dbReference type="InterPro" id="IPR043502">
    <property type="entry name" value="DNA/RNA_pol_sf"/>
</dbReference>
<evidence type="ECO:0000256" key="6">
    <source>
        <dbReference type="ARBA" id="ARBA00022932"/>
    </source>
</evidence>
<keyword evidence="6" id="KW-0239">DNA-directed DNA polymerase</keyword>
<evidence type="ECO:0000256" key="1">
    <source>
        <dbReference type="ARBA" id="ARBA00005755"/>
    </source>
</evidence>
<evidence type="ECO:0000259" key="9">
    <source>
        <dbReference type="Pfam" id="PF03175"/>
    </source>
</evidence>
<evidence type="ECO:0000256" key="7">
    <source>
        <dbReference type="ARBA" id="ARBA00023125"/>
    </source>
</evidence>
<feature type="domain" description="DNA-directed DNA polymerase family B mitochondria/virus" evidence="9">
    <location>
        <begin position="221"/>
        <end position="379"/>
    </location>
</feature>